<dbReference type="OrthoDB" id="8126477at2"/>
<keyword evidence="5" id="KW-0029">Amino-acid transport</keyword>
<feature type="transmembrane region" description="Helical" evidence="9">
    <location>
        <begin position="300"/>
        <end position="322"/>
    </location>
</feature>
<feature type="transmembrane region" description="Helical" evidence="9">
    <location>
        <begin position="35"/>
        <end position="52"/>
    </location>
</feature>
<gene>
    <name evidence="10" type="ORF">Aam_072_011</name>
</gene>
<organism evidence="10 11">
    <name type="scientific">Acidocella aminolytica 101 = DSM 11237</name>
    <dbReference type="NCBI Taxonomy" id="1120923"/>
    <lineage>
        <taxon>Bacteria</taxon>
        <taxon>Pseudomonadati</taxon>
        <taxon>Pseudomonadota</taxon>
        <taxon>Alphaproteobacteria</taxon>
        <taxon>Acetobacterales</taxon>
        <taxon>Acidocellaceae</taxon>
        <taxon>Acidocella</taxon>
    </lineage>
</organism>
<dbReference type="InterPro" id="IPR001851">
    <property type="entry name" value="ABC_transp_permease"/>
</dbReference>
<reference evidence="10 11" key="1">
    <citation type="submission" date="2012-11" db="EMBL/GenBank/DDBJ databases">
        <title>Whole genome sequence of Acidocella aminolytica 101 = DSM 11237.</title>
        <authorList>
            <person name="Azuma Y."/>
            <person name="Higashiura N."/>
            <person name="Hirakawa H."/>
            <person name="Matsushita K."/>
        </authorList>
    </citation>
    <scope>NUCLEOTIDE SEQUENCE [LARGE SCALE GENOMIC DNA]</scope>
    <source>
        <strain evidence="11">101 / DSM 11237</strain>
    </source>
</reference>
<dbReference type="AlphaFoldDB" id="A0A0D6PI37"/>
<dbReference type="CDD" id="cd06582">
    <property type="entry name" value="TM_PBP1_LivH_like"/>
    <property type="match status" value="1"/>
</dbReference>
<evidence type="ECO:0000256" key="3">
    <source>
        <dbReference type="ARBA" id="ARBA00022475"/>
    </source>
</evidence>
<feature type="transmembrane region" description="Helical" evidence="9">
    <location>
        <begin position="448"/>
        <end position="471"/>
    </location>
</feature>
<dbReference type="RefSeq" id="WP_048879429.1">
    <property type="nucleotide sequence ID" value="NZ_BANC01000070.1"/>
</dbReference>
<evidence type="ECO:0000256" key="1">
    <source>
        <dbReference type="ARBA" id="ARBA00004651"/>
    </source>
</evidence>
<dbReference type="GO" id="GO:0005886">
    <property type="term" value="C:plasma membrane"/>
    <property type="evidence" value="ECO:0007669"/>
    <property type="project" value="UniProtKB-SubCell"/>
</dbReference>
<keyword evidence="4 9" id="KW-0812">Transmembrane</keyword>
<dbReference type="EMBL" id="BANC01000070">
    <property type="protein sequence ID" value="GAN81041.1"/>
    <property type="molecule type" value="Genomic_DNA"/>
</dbReference>
<sequence length="617" mass="64123">MILFQILTALGTASSLFLVAAGLTVIFGVTRVVNFAHGSLYMLGAYVGWVVLSHLPQTIFGFTLGCLVTAAIIGVLGVLIEICILRRLYRVPELYQLLATFGVVLIAGNVVQLLWGTRVVTLPRAAWMQATISVSGHPFPVYSVVMMVVGPLVLLALWLLFSRTRWGALVRAATEDREMVGALGIRQNILFTTVFGLGAALAGLSGALSLPQVAATSQMALSAVSDAFVIVVIGGLGSVTGAFLASVLIAVLQTFGAIIIPQYVMVAVFSVMAVVLVLRPNGLLGRAGKGGRAMGDLPKLVEGATKLVIGLGVIAFIAAALVPAFDTGYVLSIMQDALIAMLFAASLHFVMGPGGMPSFGHAAWFGIGAYGAALSASSWNLPMSESIVFGVVTASILAALVGSFMIRLSGIYLAMLTFAFAQVIWALATQMTGFTGGDNGILNLWPDGVFASPTAFYALVLALCAGGVLVLRRVLFSPFGFALRATRDASARAAASGIPVGPVRHVAFTISGGFAALSGGLFAFAKGSVFPTYINVSHSIDALIIVLLGGIQTMAAPVVGALVYTGLRDYLQAATTIWPMLLGIAIIVIVSLFPQGIGGAAEHWWARLGSRAKSKGG</sequence>
<accession>A0A0D6PI37</accession>
<dbReference type="Pfam" id="PF02653">
    <property type="entry name" value="BPD_transp_2"/>
    <property type="match status" value="2"/>
</dbReference>
<feature type="transmembrane region" description="Helical" evidence="9">
    <location>
        <begin position="506"/>
        <end position="524"/>
    </location>
</feature>
<feature type="transmembrane region" description="Helical" evidence="9">
    <location>
        <begin position="227"/>
        <end position="252"/>
    </location>
</feature>
<dbReference type="GO" id="GO:0006865">
    <property type="term" value="P:amino acid transport"/>
    <property type="evidence" value="ECO:0007669"/>
    <property type="project" value="UniProtKB-KW"/>
</dbReference>
<evidence type="ECO:0000256" key="7">
    <source>
        <dbReference type="ARBA" id="ARBA00023136"/>
    </source>
</evidence>
<dbReference type="Proteomes" id="UP000032668">
    <property type="component" value="Unassembled WGS sequence"/>
</dbReference>
<comment type="similarity">
    <text evidence="8">Belongs to the binding-protein-dependent transport system permease family. LivHM subfamily.</text>
</comment>
<feature type="transmembrane region" description="Helical" evidence="9">
    <location>
        <begin position="387"/>
        <end position="406"/>
    </location>
</feature>
<evidence type="ECO:0000256" key="2">
    <source>
        <dbReference type="ARBA" id="ARBA00022448"/>
    </source>
</evidence>
<comment type="caution">
    <text evidence="10">The sequence shown here is derived from an EMBL/GenBank/DDBJ whole genome shotgun (WGS) entry which is preliminary data.</text>
</comment>
<keyword evidence="2" id="KW-0813">Transport</keyword>
<proteinExistence type="inferred from homology"/>
<protein>
    <submittedName>
        <fullName evidence="10">ABC transporter branched chain amino-acid permease</fullName>
    </submittedName>
</protein>
<feature type="transmembrane region" description="Helical" evidence="9">
    <location>
        <begin position="141"/>
        <end position="161"/>
    </location>
</feature>
<feature type="transmembrane region" description="Helical" evidence="9">
    <location>
        <begin position="94"/>
        <end position="115"/>
    </location>
</feature>
<comment type="subcellular location">
    <subcellularLocation>
        <location evidence="1">Cell membrane</location>
        <topology evidence="1">Multi-pass membrane protein</topology>
    </subcellularLocation>
</comment>
<evidence type="ECO:0000256" key="8">
    <source>
        <dbReference type="ARBA" id="ARBA00037998"/>
    </source>
</evidence>
<feature type="transmembrane region" description="Helical" evidence="9">
    <location>
        <begin position="544"/>
        <end position="565"/>
    </location>
</feature>
<keyword evidence="6 9" id="KW-1133">Transmembrane helix</keyword>
<evidence type="ECO:0000256" key="5">
    <source>
        <dbReference type="ARBA" id="ARBA00022970"/>
    </source>
</evidence>
<dbReference type="GO" id="GO:0015658">
    <property type="term" value="F:branched-chain amino acid transmembrane transporter activity"/>
    <property type="evidence" value="ECO:0007669"/>
    <property type="project" value="InterPro"/>
</dbReference>
<evidence type="ECO:0000256" key="9">
    <source>
        <dbReference type="SAM" id="Phobius"/>
    </source>
</evidence>
<dbReference type="PANTHER" id="PTHR11795:SF442">
    <property type="entry name" value="ABC TRANSPORTER ATP-BINDING PROTEIN"/>
    <property type="match status" value="1"/>
</dbReference>
<feature type="transmembrane region" description="Helical" evidence="9">
    <location>
        <begin position="258"/>
        <end position="279"/>
    </location>
</feature>
<dbReference type="InterPro" id="IPR043428">
    <property type="entry name" value="LivM-like"/>
</dbReference>
<evidence type="ECO:0000256" key="4">
    <source>
        <dbReference type="ARBA" id="ARBA00022692"/>
    </source>
</evidence>
<evidence type="ECO:0000256" key="6">
    <source>
        <dbReference type="ARBA" id="ARBA00022989"/>
    </source>
</evidence>
<feature type="transmembrane region" description="Helical" evidence="9">
    <location>
        <begin position="328"/>
        <end position="350"/>
    </location>
</feature>
<dbReference type="PANTHER" id="PTHR11795">
    <property type="entry name" value="BRANCHED-CHAIN AMINO ACID TRANSPORT SYSTEM PERMEASE PROTEIN LIVH"/>
    <property type="match status" value="1"/>
</dbReference>
<keyword evidence="3" id="KW-1003">Cell membrane</keyword>
<feature type="transmembrane region" description="Helical" evidence="9">
    <location>
        <begin position="577"/>
        <end position="597"/>
    </location>
</feature>
<keyword evidence="7 9" id="KW-0472">Membrane</keyword>
<evidence type="ECO:0000313" key="11">
    <source>
        <dbReference type="Proteomes" id="UP000032668"/>
    </source>
</evidence>
<evidence type="ECO:0000313" key="10">
    <source>
        <dbReference type="EMBL" id="GAN81041.1"/>
    </source>
</evidence>
<dbReference type="STRING" id="1120923.SAMN02746095_02388"/>
<feature type="transmembrane region" description="Helical" evidence="9">
    <location>
        <begin position="411"/>
        <end position="428"/>
    </location>
</feature>
<feature type="transmembrane region" description="Helical" evidence="9">
    <location>
        <begin position="58"/>
        <end position="82"/>
    </location>
</feature>
<dbReference type="CDD" id="cd06581">
    <property type="entry name" value="TM_PBP1_LivM_like"/>
    <property type="match status" value="1"/>
</dbReference>
<feature type="transmembrane region" description="Helical" evidence="9">
    <location>
        <begin position="6"/>
        <end position="28"/>
    </location>
</feature>
<name>A0A0D6PI37_9PROT</name>
<keyword evidence="11" id="KW-1185">Reference proteome</keyword>
<dbReference type="InterPro" id="IPR052157">
    <property type="entry name" value="BCAA_transport_permease"/>
</dbReference>